<dbReference type="AlphaFoldDB" id="A0A4S4E1T8"/>
<accession>A0A4S4E1T8</accession>
<dbReference type="Pfam" id="PF05368">
    <property type="entry name" value="NmrA"/>
    <property type="match status" value="1"/>
</dbReference>
<evidence type="ECO:0000256" key="3">
    <source>
        <dbReference type="ARBA" id="ARBA00023002"/>
    </source>
</evidence>
<protein>
    <recommendedName>
        <fullName evidence="4">NmrA-like domain-containing protein</fullName>
    </recommendedName>
</protein>
<keyword evidence="3" id="KW-0560">Oxidoreductase</keyword>
<dbReference type="Gene3D" id="3.90.25.10">
    <property type="entry name" value="UDP-galactose 4-epimerase, domain 1"/>
    <property type="match status" value="1"/>
</dbReference>
<proteinExistence type="inferred from homology"/>
<sequence length="374" mass="42525">MSQRENLERIQTQPKLYVSLQCSEPFEAKNKIYMEKSKVLVVGGTGYIGRRIVKASLALGHTTYVLQRREIGLDIEKLQMLLSFKEQGAQLVEGSFFGVQIPFLSPSFISFLQGRRLKGRIPIPFFDHQSLVDAVKLVDVVICTMSGVHFRSHNILMQLKLVEAIKEAGNIKRFLPSEFGTDPSRMDKALEPGKVSFDEKMTVRKAIEEAKIPFTYVSANCFGGYFAGNLAQRGTLVPPRDKVAIYGDGKTKVIYLDEDDIATYTIKTLDDPRTLNKTLYLRPPENILTQLQLVEKWEKLLGKKLQKFSISAKDFLASMKVMDFTEQVGVGHFYHIFYEGCLSNFEIGEEGKEASALYPEVRYTHMDAYLKRYL</sequence>
<comment type="caution">
    <text evidence="5">The sequence shown here is derived from an EMBL/GenBank/DDBJ whole genome shotgun (WGS) entry which is preliminary data.</text>
</comment>
<keyword evidence="2" id="KW-0521">NADP</keyword>
<dbReference type="CDD" id="cd05259">
    <property type="entry name" value="PCBER_SDR_a"/>
    <property type="match status" value="1"/>
</dbReference>
<feature type="domain" description="NmrA-like" evidence="4">
    <location>
        <begin position="35"/>
        <end position="370"/>
    </location>
</feature>
<reference evidence="5 6" key="1">
    <citation type="journal article" date="2018" name="Proc. Natl. Acad. Sci. U.S.A.">
        <title>Draft genome sequence of Camellia sinensis var. sinensis provides insights into the evolution of the tea genome and tea quality.</title>
        <authorList>
            <person name="Wei C."/>
            <person name="Yang H."/>
            <person name="Wang S."/>
            <person name="Zhao J."/>
            <person name="Liu C."/>
            <person name="Gao L."/>
            <person name="Xia E."/>
            <person name="Lu Y."/>
            <person name="Tai Y."/>
            <person name="She G."/>
            <person name="Sun J."/>
            <person name="Cao H."/>
            <person name="Tong W."/>
            <person name="Gao Q."/>
            <person name="Li Y."/>
            <person name="Deng W."/>
            <person name="Jiang X."/>
            <person name="Wang W."/>
            <person name="Chen Q."/>
            <person name="Zhang S."/>
            <person name="Li H."/>
            <person name="Wu J."/>
            <person name="Wang P."/>
            <person name="Li P."/>
            <person name="Shi C."/>
            <person name="Zheng F."/>
            <person name="Jian J."/>
            <person name="Huang B."/>
            <person name="Shan D."/>
            <person name="Shi M."/>
            <person name="Fang C."/>
            <person name="Yue Y."/>
            <person name="Li F."/>
            <person name="Li D."/>
            <person name="Wei S."/>
            <person name="Han B."/>
            <person name="Jiang C."/>
            <person name="Yin Y."/>
            <person name="Xia T."/>
            <person name="Zhang Z."/>
            <person name="Bennetzen J.L."/>
            <person name="Zhao S."/>
            <person name="Wan X."/>
        </authorList>
    </citation>
    <scope>NUCLEOTIDE SEQUENCE [LARGE SCALE GENOMIC DNA]</scope>
    <source>
        <strain evidence="6">cv. Shuchazao</strain>
        <tissue evidence="5">Leaf</tissue>
    </source>
</reference>
<dbReference type="Proteomes" id="UP000306102">
    <property type="component" value="Unassembled WGS sequence"/>
</dbReference>
<organism evidence="5 6">
    <name type="scientific">Camellia sinensis var. sinensis</name>
    <name type="common">China tea</name>
    <dbReference type="NCBI Taxonomy" id="542762"/>
    <lineage>
        <taxon>Eukaryota</taxon>
        <taxon>Viridiplantae</taxon>
        <taxon>Streptophyta</taxon>
        <taxon>Embryophyta</taxon>
        <taxon>Tracheophyta</taxon>
        <taxon>Spermatophyta</taxon>
        <taxon>Magnoliopsida</taxon>
        <taxon>eudicotyledons</taxon>
        <taxon>Gunneridae</taxon>
        <taxon>Pentapetalae</taxon>
        <taxon>asterids</taxon>
        <taxon>Ericales</taxon>
        <taxon>Theaceae</taxon>
        <taxon>Camellia</taxon>
    </lineage>
</organism>
<dbReference type="EMBL" id="SDRB02008544">
    <property type="protein sequence ID" value="THG09364.1"/>
    <property type="molecule type" value="Genomic_DNA"/>
</dbReference>
<gene>
    <name evidence="5" type="ORF">TEA_013780</name>
</gene>
<keyword evidence="6" id="KW-1185">Reference proteome</keyword>
<evidence type="ECO:0000313" key="5">
    <source>
        <dbReference type="EMBL" id="THG09364.1"/>
    </source>
</evidence>
<evidence type="ECO:0000259" key="4">
    <source>
        <dbReference type="Pfam" id="PF05368"/>
    </source>
</evidence>
<dbReference type="GO" id="GO:0010283">
    <property type="term" value="F:pinoresinol reductase activity"/>
    <property type="evidence" value="ECO:0007669"/>
    <property type="project" value="UniProtKB-ARBA"/>
</dbReference>
<dbReference type="GO" id="GO:0009807">
    <property type="term" value="P:lignan biosynthetic process"/>
    <property type="evidence" value="ECO:0007669"/>
    <property type="project" value="UniProtKB-ARBA"/>
</dbReference>
<dbReference type="SUPFAM" id="SSF51735">
    <property type="entry name" value="NAD(P)-binding Rossmann-fold domains"/>
    <property type="match status" value="1"/>
</dbReference>
<evidence type="ECO:0000313" key="6">
    <source>
        <dbReference type="Proteomes" id="UP000306102"/>
    </source>
</evidence>
<dbReference type="InterPro" id="IPR036291">
    <property type="entry name" value="NAD(P)-bd_dom_sf"/>
</dbReference>
<evidence type="ECO:0000256" key="2">
    <source>
        <dbReference type="ARBA" id="ARBA00022857"/>
    </source>
</evidence>
<dbReference type="PANTHER" id="PTHR43349:SF4">
    <property type="entry name" value="PINORESINOL REDUCTASE 1-RELATED"/>
    <property type="match status" value="1"/>
</dbReference>
<dbReference type="InterPro" id="IPR008030">
    <property type="entry name" value="NmrA-like"/>
</dbReference>
<dbReference type="Gene3D" id="3.40.50.720">
    <property type="entry name" value="NAD(P)-binding Rossmann-like Domain"/>
    <property type="match status" value="2"/>
</dbReference>
<dbReference type="InterPro" id="IPR045312">
    <property type="entry name" value="PCBER-like"/>
</dbReference>
<dbReference type="STRING" id="542762.A0A4S4E1T8"/>
<evidence type="ECO:0000256" key="1">
    <source>
        <dbReference type="ARBA" id="ARBA00005725"/>
    </source>
</evidence>
<dbReference type="PANTHER" id="PTHR43349">
    <property type="entry name" value="PINORESINOL REDUCTASE-RELATED"/>
    <property type="match status" value="1"/>
</dbReference>
<name>A0A4S4E1T8_CAMSN</name>
<comment type="similarity">
    <text evidence="1">Belongs to the NmrA-type oxidoreductase family. Isoflavone reductase subfamily.</text>
</comment>
<dbReference type="InterPro" id="IPR050608">
    <property type="entry name" value="NmrA-type/Isoflavone_red_sf"/>
</dbReference>